<organism evidence="1">
    <name type="scientific">Siphoviridae sp. ctiOl67</name>
    <dbReference type="NCBI Taxonomy" id="2825622"/>
    <lineage>
        <taxon>Viruses</taxon>
        <taxon>Duplodnaviria</taxon>
        <taxon>Heunggongvirae</taxon>
        <taxon>Uroviricota</taxon>
        <taxon>Caudoviricetes</taxon>
    </lineage>
</organism>
<reference evidence="1" key="1">
    <citation type="journal article" date="2021" name="Proc. Natl. Acad. Sci. U.S.A.">
        <title>A Catalog of Tens of Thousands of Viruses from Human Metagenomes Reveals Hidden Associations with Chronic Diseases.</title>
        <authorList>
            <person name="Tisza M.J."/>
            <person name="Buck C.B."/>
        </authorList>
    </citation>
    <scope>NUCLEOTIDE SEQUENCE</scope>
    <source>
        <strain evidence="1">CtiOl67</strain>
    </source>
</reference>
<accession>A0A8S5QJJ6</accession>
<name>A0A8S5QJJ6_9CAUD</name>
<protein>
    <submittedName>
        <fullName evidence="1">Uncharacterized protein</fullName>
    </submittedName>
</protein>
<sequence>MQYILSVSGPKLTHTQLLVNLVAKASSLFLINHSFFKLIDYFSVIEHLHSISIDASLTITSPAENFAAPELLV</sequence>
<evidence type="ECO:0000313" key="1">
    <source>
        <dbReference type="EMBL" id="DAE18969.1"/>
    </source>
</evidence>
<proteinExistence type="predicted"/>
<dbReference type="EMBL" id="BK015666">
    <property type="protein sequence ID" value="DAE18969.1"/>
    <property type="molecule type" value="Genomic_DNA"/>
</dbReference>